<dbReference type="InterPro" id="IPR029063">
    <property type="entry name" value="SAM-dependent_MTases_sf"/>
</dbReference>
<evidence type="ECO:0000256" key="1">
    <source>
        <dbReference type="SAM" id="MobiDB-lite"/>
    </source>
</evidence>
<dbReference type="OrthoDB" id="74240at2759"/>
<feature type="region of interest" description="Disordered" evidence="1">
    <location>
        <begin position="474"/>
        <end position="573"/>
    </location>
</feature>
<feature type="compositionally biased region" description="Gly residues" evidence="1">
    <location>
        <begin position="300"/>
        <end position="312"/>
    </location>
</feature>
<dbReference type="CDD" id="cd02440">
    <property type="entry name" value="AdoMet_MTases"/>
    <property type="match status" value="1"/>
</dbReference>
<dbReference type="InParanoid" id="D8LJ32"/>
<keyword evidence="4" id="KW-1185">Reference proteome</keyword>
<dbReference type="SUPFAM" id="SSF53335">
    <property type="entry name" value="S-adenosyl-L-methionine-dependent methyltransferases"/>
    <property type="match status" value="1"/>
</dbReference>
<feature type="region of interest" description="Disordered" evidence="1">
    <location>
        <begin position="214"/>
        <end position="245"/>
    </location>
</feature>
<dbReference type="Proteomes" id="UP000002630">
    <property type="component" value="Linkage Group LG15"/>
</dbReference>
<reference evidence="3 4" key="1">
    <citation type="journal article" date="2010" name="Nature">
        <title>The Ectocarpus genome and the independent evolution of multicellularity in brown algae.</title>
        <authorList>
            <person name="Cock J.M."/>
            <person name="Sterck L."/>
            <person name="Rouze P."/>
            <person name="Scornet D."/>
            <person name="Allen A.E."/>
            <person name="Amoutzias G."/>
            <person name="Anthouard V."/>
            <person name="Artiguenave F."/>
            <person name="Aury J.M."/>
            <person name="Badger J.H."/>
            <person name="Beszteri B."/>
            <person name="Billiau K."/>
            <person name="Bonnet E."/>
            <person name="Bothwell J.H."/>
            <person name="Bowler C."/>
            <person name="Boyen C."/>
            <person name="Brownlee C."/>
            <person name="Carrano C.J."/>
            <person name="Charrier B."/>
            <person name="Cho G.Y."/>
            <person name="Coelho S.M."/>
            <person name="Collen J."/>
            <person name="Corre E."/>
            <person name="Da Silva C."/>
            <person name="Delage L."/>
            <person name="Delaroque N."/>
            <person name="Dittami S.M."/>
            <person name="Doulbeau S."/>
            <person name="Elias M."/>
            <person name="Farnham G."/>
            <person name="Gachon C.M."/>
            <person name="Gschloessl B."/>
            <person name="Heesch S."/>
            <person name="Jabbari K."/>
            <person name="Jubin C."/>
            <person name="Kawai H."/>
            <person name="Kimura K."/>
            <person name="Kloareg B."/>
            <person name="Kupper F.C."/>
            <person name="Lang D."/>
            <person name="Le Bail A."/>
            <person name="Leblanc C."/>
            <person name="Lerouge P."/>
            <person name="Lohr M."/>
            <person name="Lopez P.J."/>
            <person name="Martens C."/>
            <person name="Maumus F."/>
            <person name="Michel G."/>
            <person name="Miranda-Saavedra D."/>
            <person name="Morales J."/>
            <person name="Moreau H."/>
            <person name="Motomura T."/>
            <person name="Nagasato C."/>
            <person name="Napoli C.A."/>
            <person name="Nelson D.R."/>
            <person name="Nyvall-Collen P."/>
            <person name="Peters A.F."/>
            <person name="Pommier C."/>
            <person name="Potin P."/>
            <person name="Poulain J."/>
            <person name="Quesneville H."/>
            <person name="Read B."/>
            <person name="Rensing S.A."/>
            <person name="Ritter A."/>
            <person name="Rousvoal S."/>
            <person name="Samanta M."/>
            <person name="Samson G."/>
            <person name="Schroeder D.C."/>
            <person name="Segurens B."/>
            <person name="Strittmatter M."/>
            <person name="Tonon T."/>
            <person name="Tregear J.W."/>
            <person name="Valentin K."/>
            <person name="von Dassow P."/>
            <person name="Yamagishi T."/>
            <person name="Van de Peer Y."/>
            <person name="Wincker P."/>
        </authorList>
    </citation>
    <scope>NUCLEOTIDE SEQUENCE [LARGE SCALE GENOMIC DNA]</scope>
    <source>
        <strain evidence="4">Ec32 / CCAP1310/4</strain>
    </source>
</reference>
<feature type="compositionally biased region" description="Gly residues" evidence="1">
    <location>
        <begin position="218"/>
        <end position="237"/>
    </location>
</feature>
<evidence type="ECO:0000313" key="4">
    <source>
        <dbReference type="Proteomes" id="UP000002630"/>
    </source>
</evidence>
<evidence type="ECO:0000313" key="3">
    <source>
        <dbReference type="EMBL" id="CBN76916.1"/>
    </source>
</evidence>
<dbReference type="Pfam" id="PF13649">
    <property type="entry name" value="Methyltransf_25"/>
    <property type="match status" value="1"/>
</dbReference>
<dbReference type="Gene3D" id="3.40.50.150">
    <property type="entry name" value="Vaccinia Virus protein VP39"/>
    <property type="match status" value="1"/>
</dbReference>
<gene>
    <name evidence="3" type="ORF">Esi_0024_0025</name>
</gene>
<sequence length="586" mass="61886">MRSGRMTFSCVNRYELPEQHEPLVVLLPEEGAPWNRLTNEGLAEEITGRRAEGATATLVFDQKMLTTARESGLLFEEGEEGGESWSEKAAVLASRPSSQSAPSTLFTPSPFLTRAAAVIEPHLRHGWLPLTCIDIGCGAGRDAVWLAKRGWRVTAMDCWNQALQKAAQLARRNGVSESVEVLRGKVKHTGEIHVSVRAEEAHDTAAAAAAAAKEEAVDGGGGGGGGDGAAGGAGPEGGEMIIRPSTPASEYGTYALVVAIRFLERSAFDTLVRLVDPRGGYVLLSTFIEEERETPRVLGGAVGGGGPGGGLRNGERSPSLPSNREGRGGLAFSDRRDGGGEATTGNPAAEAEERLLKSALPSESRDAPAGGGSSVQPGVEGVGKEERTPVGKARKKNKPGSAAAALEAAAAAATLARWPHSSPRDYKKILRRGELARYFGDRHGFEVLEDSVERLPDGRPVACFLARRMPLVVSSPSNASSNANPWTPQRPPRQQLRRRGSWLAPSSPATDGDEKDEEEEEEDGGDDGGDRVASGRSAMWGGYSGVGSASRRDFTQTRAASIRRRSSRAAASGAIPDIVHVLKRVG</sequence>
<feature type="compositionally biased region" description="Acidic residues" evidence="1">
    <location>
        <begin position="511"/>
        <end position="527"/>
    </location>
</feature>
<name>D8LJ32_ECTSI</name>
<dbReference type="AlphaFoldDB" id="D8LJ32"/>
<dbReference type="InterPro" id="IPR041698">
    <property type="entry name" value="Methyltransf_25"/>
</dbReference>
<evidence type="ECO:0000259" key="2">
    <source>
        <dbReference type="Pfam" id="PF13649"/>
    </source>
</evidence>
<accession>D8LJ32</accession>
<dbReference type="EMBL" id="FN649740">
    <property type="protein sequence ID" value="CBN76916.1"/>
    <property type="molecule type" value="Genomic_DNA"/>
</dbReference>
<dbReference type="EMBL" id="FN648420">
    <property type="protein sequence ID" value="CBN76916.1"/>
    <property type="molecule type" value="Genomic_DNA"/>
</dbReference>
<organism evidence="3 4">
    <name type="scientific">Ectocarpus siliculosus</name>
    <name type="common">Brown alga</name>
    <name type="synonym">Conferva siliculosa</name>
    <dbReference type="NCBI Taxonomy" id="2880"/>
    <lineage>
        <taxon>Eukaryota</taxon>
        <taxon>Sar</taxon>
        <taxon>Stramenopiles</taxon>
        <taxon>Ochrophyta</taxon>
        <taxon>PX clade</taxon>
        <taxon>Phaeophyceae</taxon>
        <taxon>Ectocarpales</taxon>
        <taxon>Ectocarpaceae</taxon>
        <taxon>Ectocarpus</taxon>
    </lineage>
</organism>
<feature type="compositionally biased region" description="Low complexity" evidence="1">
    <location>
        <begin position="474"/>
        <end position="485"/>
    </location>
</feature>
<protein>
    <recommendedName>
        <fullName evidence="2">Methyltransferase domain-containing protein</fullName>
    </recommendedName>
</protein>
<feature type="domain" description="Methyltransferase" evidence="2">
    <location>
        <begin position="133"/>
        <end position="188"/>
    </location>
</feature>
<feature type="region of interest" description="Disordered" evidence="1">
    <location>
        <begin position="295"/>
        <end position="401"/>
    </location>
</feature>
<proteinExistence type="predicted"/>